<dbReference type="Gene3D" id="3.30.70.100">
    <property type="match status" value="1"/>
</dbReference>
<evidence type="ECO:0000313" key="3">
    <source>
        <dbReference type="Proteomes" id="UP000318080"/>
    </source>
</evidence>
<name>A0A540R678_9CORY</name>
<dbReference type="GO" id="GO:0004497">
    <property type="term" value="F:monooxygenase activity"/>
    <property type="evidence" value="ECO:0007669"/>
    <property type="project" value="UniProtKB-KW"/>
</dbReference>
<dbReference type="PANTHER" id="PTHR33336">
    <property type="entry name" value="QUINOL MONOOXYGENASE YGIN-RELATED"/>
    <property type="match status" value="1"/>
</dbReference>
<dbReference type="InterPro" id="IPR011008">
    <property type="entry name" value="Dimeric_a/b-barrel"/>
</dbReference>
<dbReference type="EMBL" id="VHIR01000010">
    <property type="protein sequence ID" value="TQE43243.1"/>
    <property type="molecule type" value="Genomic_DNA"/>
</dbReference>
<keyword evidence="2" id="KW-0560">Oxidoreductase</keyword>
<dbReference type="PANTHER" id="PTHR33336:SF3">
    <property type="entry name" value="ABM DOMAIN-CONTAINING PROTEIN"/>
    <property type="match status" value="1"/>
</dbReference>
<evidence type="ECO:0000259" key="1">
    <source>
        <dbReference type="PROSITE" id="PS51725"/>
    </source>
</evidence>
<gene>
    <name evidence="2" type="ORF">EJK80_07775</name>
</gene>
<dbReference type="Proteomes" id="UP000318080">
    <property type="component" value="Unassembled WGS sequence"/>
</dbReference>
<accession>A0A540R678</accession>
<protein>
    <submittedName>
        <fullName evidence="2">Antibiotic biosynthesis monooxygenase</fullName>
    </submittedName>
</protein>
<dbReference type="SUPFAM" id="SSF54909">
    <property type="entry name" value="Dimeric alpha+beta barrel"/>
    <property type="match status" value="1"/>
</dbReference>
<sequence length="107" mass="12708">MILINVSFHVKPEYKDIFLDEVQWYTDACNAEPGCLFFKWYTDPQDDQRFFLIEGYADGTDVDHVNTEHFKRSCEEMPKYLLETPDIINTKIPGKTEWDKMAEYKAE</sequence>
<organism evidence="2 3">
    <name type="scientific">Corynebacterium phoceense</name>
    <dbReference type="NCBI Taxonomy" id="1686286"/>
    <lineage>
        <taxon>Bacteria</taxon>
        <taxon>Bacillati</taxon>
        <taxon>Actinomycetota</taxon>
        <taxon>Actinomycetes</taxon>
        <taxon>Mycobacteriales</taxon>
        <taxon>Corynebacteriaceae</taxon>
        <taxon>Corynebacterium</taxon>
    </lineage>
</organism>
<dbReference type="Pfam" id="PF03992">
    <property type="entry name" value="ABM"/>
    <property type="match status" value="1"/>
</dbReference>
<dbReference type="InterPro" id="IPR007138">
    <property type="entry name" value="ABM_dom"/>
</dbReference>
<evidence type="ECO:0000313" key="2">
    <source>
        <dbReference type="EMBL" id="TQE43243.1"/>
    </source>
</evidence>
<keyword evidence="3" id="KW-1185">Reference proteome</keyword>
<dbReference type="RefSeq" id="WP_141628984.1">
    <property type="nucleotide sequence ID" value="NZ_JADPQA010000022.1"/>
</dbReference>
<dbReference type="AlphaFoldDB" id="A0A540R678"/>
<proteinExistence type="predicted"/>
<comment type="caution">
    <text evidence="2">The sequence shown here is derived from an EMBL/GenBank/DDBJ whole genome shotgun (WGS) entry which is preliminary data.</text>
</comment>
<dbReference type="InterPro" id="IPR050744">
    <property type="entry name" value="AI-2_Isomerase_LsrG"/>
</dbReference>
<keyword evidence="2" id="KW-0503">Monooxygenase</keyword>
<dbReference type="PROSITE" id="PS51725">
    <property type="entry name" value="ABM"/>
    <property type="match status" value="1"/>
</dbReference>
<dbReference type="STRING" id="1686286.GCA_900092335_01143"/>
<feature type="domain" description="ABM" evidence="1">
    <location>
        <begin position="2"/>
        <end position="92"/>
    </location>
</feature>
<reference evidence="2 3" key="1">
    <citation type="submission" date="2019-06" db="EMBL/GenBank/DDBJ databases">
        <title>Draft genome of C. phoceense Strain 272.</title>
        <authorList>
            <person name="Pacheco L.G.C."/>
            <person name="Barberis C.M."/>
            <person name="Almuzara M.N."/>
            <person name="Traglia G.M."/>
            <person name="Santos C.S."/>
            <person name="Rocha D.J.P.G."/>
            <person name="Aguiar E.R.G.R."/>
            <person name="Vay C.A."/>
        </authorList>
    </citation>
    <scope>NUCLEOTIDE SEQUENCE [LARGE SCALE GENOMIC DNA]</scope>
    <source>
        <strain evidence="2 3">272</strain>
    </source>
</reference>